<evidence type="ECO:0000313" key="2">
    <source>
        <dbReference type="Proteomes" id="UP000002357"/>
    </source>
</evidence>
<gene>
    <name evidence="1" type="ORF">SCLAV_0156</name>
</gene>
<reference evidence="1 2" key="1">
    <citation type="journal article" date="2010" name="Genome Biol. Evol.">
        <title>The sequence of a 1.8-mb bacterial linear plasmid reveals a rich evolutionary reservoir of secondary metabolic pathways.</title>
        <authorList>
            <person name="Medema M.H."/>
            <person name="Trefzer A."/>
            <person name="Kovalchuk A."/>
            <person name="van den Berg M."/>
            <person name="Mueller U."/>
            <person name="Heijne W."/>
            <person name="Wu L."/>
            <person name="Alam M.T."/>
            <person name="Ronning C.M."/>
            <person name="Nierman W.C."/>
            <person name="Bovenberg R.A.L."/>
            <person name="Breitling R."/>
            <person name="Takano E."/>
        </authorList>
    </citation>
    <scope>NUCLEOTIDE SEQUENCE [LARGE SCALE GENOMIC DNA]</scope>
    <source>
        <strain evidence="2">ATCC 27064 / DSM 738 / JCM 4710 / NBRC 13307 / NCIMB 12785 / NRRL 3585 / VKM Ac-602</strain>
    </source>
</reference>
<dbReference type="AlphaFoldDB" id="E2Q6Y5"/>
<sequence length="34" mass="3597">MTARPDPVGGIPVVLPPGFPLREPIARSTAARTR</sequence>
<evidence type="ECO:0000313" key="1">
    <source>
        <dbReference type="EMBL" id="EFG05232.1"/>
    </source>
</evidence>
<name>E2Q6Y5_STRCL</name>
<organism evidence="1 2">
    <name type="scientific">Streptomyces clavuligerus</name>
    <dbReference type="NCBI Taxonomy" id="1901"/>
    <lineage>
        <taxon>Bacteria</taxon>
        <taxon>Bacillati</taxon>
        <taxon>Actinomycetota</taxon>
        <taxon>Actinomycetes</taxon>
        <taxon>Kitasatosporales</taxon>
        <taxon>Streptomycetaceae</taxon>
        <taxon>Streptomyces</taxon>
    </lineage>
</organism>
<keyword evidence="2" id="KW-1185">Reference proteome</keyword>
<proteinExistence type="predicted"/>
<dbReference type="EMBL" id="CM000913">
    <property type="protein sequence ID" value="EFG05232.1"/>
    <property type="molecule type" value="Genomic_DNA"/>
</dbReference>
<accession>E2Q6Y5</accession>
<dbReference type="Proteomes" id="UP000002357">
    <property type="component" value="Chromosome"/>
</dbReference>
<protein>
    <submittedName>
        <fullName evidence="1">Uncharacterized protein</fullName>
    </submittedName>
</protein>